<evidence type="ECO:0000256" key="1">
    <source>
        <dbReference type="SAM" id="SignalP"/>
    </source>
</evidence>
<comment type="caution">
    <text evidence="2">The sequence shown here is derived from an EMBL/GenBank/DDBJ whole genome shotgun (WGS) entry which is preliminary data.</text>
</comment>
<accession>A0A8X9A6I6</accession>
<organism evidence="2">
    <name type="scientific">Salvia splendens</name>
    <name type="common">Scarlet sage</name>
    <dbReference type="NCBI Taxonomy" id="180675"/>
    <lineage>
        <taxon>Eukaryota</taxon>
        <taxon>Viridiplantae</taxon>
        <taxon>Streptophyta</taxon>
        <taxon>Embryophyta</taxon>
        <taxon>Tracheophyta</taxon>
        <taxon>Spermatophyta</taxon>
        <taxon>Magnoliopsida</taxon>
        <taxon>eudicotyledons</taxon>
        <taxon>Gunneridae</taxon>
        <taxon>Pentapetalae</taxon>
        <taxon>asterids</taxon>
        <taxon>lamiids</taxon>
        <taxon>Lamiales</taxon>
        <taxon>Lamiaceae</taxon>
        <taxon>Nepetoideae</taxon>
        <taxon>Mentheae</taxon>
        <taxon>Salviinae</taxon>
        <taxon>Salvia</taxon>
        <taxon>Salvia subgen. Calosphace</taxon>
        <taxon>core Calosphace</taxon>
    </lineage>
</organism>
<dbReference type="Proteomes" id="UP000298416">
    <property type="component" value="Unassembled WGS sequence"/>
</dbReference>
<gene>
    <name evidence="2" type="ORF">SASPL_108291</name>
</gene>
<feature type="signal peptide" evidence="1">
    <location>
        <begin position="1"/>
        <end position="23"/>
    </location>
</feature>
<evidence type="ECO:0000313" key="3">
    <source>
        <dbReference type="Proteomes" id="UP000298416"/>
    </source>
</evidence>
<reference evidence="2" key="1">
    <citation type="submission" date="2018-01" db="EMBL/GenBank/DDBJ databases">
        <authorList>
            <person name="Mao J.F."/>
        </authorList>
    </citation>
    <scope>NUCLEOTIDE SEQUENCE</scope>
    <source>
        <strain evidence="2">Huo1</strain>
        <tissue evidence="2">Leaf</tissue>
    </source>
</reference>
<dbReference type="AlphaFoldDB" id="A0A8X9A6I6"/>
<sequence length="733" mass="83227">MFGPHISRVLFLILLSLLDTSNGAPFDNRQSGKSPSSVFSLFNLKEKSRFWSESVMRTGFGDLESSNPSKLDPTNFTKAGNIANYLKLFEVDSVYLPMPVNFVFIGFEGNGNQDFKLNPEELERCFSVHAIQMGEKVSSIFEHAIDVLGRSDDVSSARDDSAGLWQVDIDMISVVFSSLVEYLELEGTYNIFSLNPKHDAKRPKYGYRQRFFELPVLIYVFELPAPSSDALQNKTLQTKILRSGNIPESVLALEKIKRPLYEKHPMAKFSWTIMEETDTIDWYNRFLDTLNNVERLYQGKDTAHMIQSKVLQIVEAFIALYVDWKSKVGVLDLSAGPFSWGPSVGGEGVRTEQSLPHVEKTIGAVAEISEDEAEDRLQEAIQDKFAVFGEQKDDPTAVVTATSPTAGLRLRLSDTLFTLVETGECNLGAHLDLNGVIELLNMASMKPCTNDHHAIDILLAEIDIYELFAFRHCKGRKIKLSLYEELDEHMHDLKNELQSFEGEEYDESHKTKAIHALKRMENWTLFSDTHEEFQNYTVARDTFLSHLGATLWGSLRHIISPSLADGAFHYYEKISFQLFFVIQEKVRHIKQLPVDLENLVHGLSSLVLPSQQFLVKCLDVHDTFNACQRLDMISSVTGELRYADALRLLYTLQDATKGFADYVNVTVASLHPTRRRKVEVEFDMTTIPAFFCCWPCTLVCIKAEATKAKDQLRWRRFVAVRRVEGCLGIGEER</sequence>
<dbReference type="EMBL" id="PNBA02000003">
    <property type="protein sequence ID" value="KAG6430228.1"/>
    <property type="molecule type" value="Genomic_DNA"/>
</dbReference>
<feature type="chain" id="PRO_5036499810" evidence="1">
    <location>
        <begin position="24"/>
        <end position="733"/>
    </location>
</feature>
<keyword evidence="3" id="KW-1185">Reference proteome</keyword>
<proteinExistence type="predicted"/>
<dbReference type="PANTHER" id="PTHR31515">
    <property type="entry name" value="TRANSMEMBRANE PROTEIN-RELATED"/>
    <property type="match status" value="1"/>
</dbReference>
<protein>
    <submittedName>
        <fullName evidence="2">Uncharacterized protein</fullName>
    </submittedName>
</protein>
<keyword evidence="1" id="KW-0732">Signal</keyword>
<dbReference type="PANTHER" id="PTHR31515:SF2">
    <property type="entry name" value="TRANSMEMBRANE PROTEIN"/>
    <property type="match status" value="1"/>
</dbReference>
<name>A0A8X9A6I6_SALSN</name>
<evidence type="ECO:0000313" key="2">
    <source>
        <dbReference type="EMBL" id="KAG6430228.1"/>
    </source>
</evidence>
<reference evidence="2" key="2">
    <citation type="submission" date="2020-08" db="EMBL/GenBank/DDBJ databases">
        <title>Plant Genome Project.</title>
        <authorList>
            <person name="Zhang R.-G."/>
        </authorList>
    </citation>
    <scope>NUCLEOTIDE SEQUENCE</scope>
    <source>
        <strain evidence="2">Huo1</strain>
        <tissue evidence="2">Leaf</tissue>
    </source>
</reference>